<reference evidence="2" key="1">
    <citation type="submission" date="2022-11" db="UniProtKB">
        <authorList>
            <consortium name="WormBaseParasite"/>
        </authorList>
    </citation>
    <scope>IDENTIFICATION</scope>
</reference>
<evidence type="ECO:0000313" key="1">
    <source>
        <dbReference type="Proteomes" id="UP000887579"/>
    </source>
</evidence>
<proteinExistence type="predicted"/>
<dbReference type="Proteomes" id="UP000887579">
    <property type="component" value="Unplaced"/>
</dbReference>
<organism evidence="1 2">
    <name type="scientific">Panagrolaimus sp. ES5</name>
    <dbReference type="NCBI Taxonomy" id="591445"/>
    <lineage>
        <taxon>Eukaryota</taxon>
        <taxon>Metazoa</taxon>
        <taxon>Ecdysozoa</taxon>
        <taxon>Nematoda</taxon>
        <taxon>Chromadorea</taxon>
        <taxon>Rhabditida</taxon>
        <taxon>Tylenchina</taxon>
        <taxon>Panagrolaimomorpha</taxon>
        <taxon>Panagrolaimoidea</taxon>
        <taxon>Panagrolaimidae</taxon>
        <taxon>Panagrolaimus</taxon>
    </lineage>
</organism>
<accession>A0AC34FFU2</accession>
<dbReference type="WBParaSite" id="ES5_v2.g15994.t1">
    <property type="protein sequence ID" value="ES5_v2.g15994.t1"/>
    <property type="gene ID" value="ES5_v2.g15994"/>
</dbReference>
<sequence length="260" mass="28925">MSAPIKLVPRTENERRAALDKVHREILQSEKKSKASIIASGISSIITSVGMSSAVSSVETYIRDPKNSSYEPLNISVGENNLAAKNLYAQLPDTIASDPNDINRINRAGELFIQQNKCPPLNRSIHHFKETIRKVEDVEKLVNSVMATLKIITVATVTGPIKTLCTNPNDLKEVLFGCLSVLINSSLVDKIDQEWHSPLVTPENSVSWLKCKLSSELSISQCCGFLTKDVELTVEYYAFFFPTVNDFNHALNYAENQIKK</sequence>
<protein>
    <submittedName>
        <fullName evidence="2">Uncharacterized protein</fullName>
    </submittedName>
</protein>
<evidence type="ECO:0000313" key="2">
    <source>
        <dbReference type="WBParaSite" id="ES5_v2.g15994.t1"/>
    </source>
</evidence>
<name>A0AC34FFU2_9BILA</name>